<evidence type="ECO:0000313" key="4">
    <source>
        <dbReference type="Proteomes" id="UP001172159"/>
    </source>
</evidence>
<evidence type="ECO:0000256" key="1">
    <source>
        <dbReference type="SAM" id="MobiDB-lite"/>
    </source>
</evidence>
<dbReference type="AlphaFoldDB" id="A0AA40K7E6"/>
<dbReference type="Proteomes" id="UP001172159">
    <property type="component" value="Unassembled WGS sequence"/>
</dbReference>
<sequence>MLPQMASFSRGLPPQWHLLILRQTQQASCKCTPPSPLQTNRFFTTSLRLLKKFKTKTKTNTKTTPSPTTPSSTTKPLLSKPRFDGLSWWVPQAYGVICVAMAAMATYFILGTNRIIKTISAVSSTSSSLTKSSARPSGQGPLYIEVTTQRMFPFMKPKKKLYMPHEVELPFRMGSLFEHNKRLGKTETLSVAEQVKQQRAEIEAKKKEREYTMNHLLTAPFRDAKKVFKGAWPGIVRSFSREGFTKISIGGEIFKLDTSGGWALDDGRAMDRLLPIRPYSVDNTTKLL</sequence>
<protein>
    <submittedName>
        <fullName evidence="3">Uncharacterized protein</fullName>
    </submittedName>
</protein>
<feature type="region of interest" description="Disordered" evidence="1">
    <location>
        <begin position="54"/>
        <end position="77"/>
    </location>
</feature>
<proteinExistence type="predicted"/>
<organism evidence="3 4">
    <name type="scientific">Apiosordaria backusii</name>
    <dbReference type="NCBI Taxonomy" id="314023"/>
    <lineage>
        <taxon>Eukaryota</taxon>
        <taxon>Fungi</taxon>
        <taxon>Dikarya</taxon>
        <taxon>Ascomycota</taxon>
        <taxon>Pezizomycotina</taxon>
        <taxon>Sordariomycetes</taxon>
        <taxon>Sordariomycetidae</taxon>
        <taxon>Sordariales</taxon>
        <taxon>Lasiosphaeriaceae</taxon>
        <taxon>Apiosordaria</taxon>
    </lineage>
</organism>
<evidence type="ECO:0000313" key="3">
    <source>
        <dbReference type="EMBL" id="KAK0748695.1"/>
    </source>
</evidence>
<keyword evidence="2" id="KW-0472">Membrane</keyword>
<feature type="transmembrane region" description="Helical" evidence="2">
    <location>
        <begin position="88"/>
        <end position="110"/>
    </location>
</feature>
<keyword evidence="2" id="KW-1133">Transmembrane helix</keyword>
<keyword evidence="4" id="KW-1185">Reference proteome</keyword>
<comment type="caution">
    <text evidence="3">The sequence shown here is derived from an EMBL/GenBank/DDBJ whole genome shotgun (WGS) entry which is preliminary data.</text>
</comment>
<accession>A0AA40K7E6</accession>
<reference evidence="3" key="1">
    <citation type="submission" date="2023-06" db="EMBL/GenBank/DDBJ databases">
        <title>Genome-scale phylogeny and comparative genomics of the fungal order Sordariales.</title>
        <authorList>
            <consortium name="Lawrence Berkeley National Laboratory"/>
            <person name="Hensen N."/>
            <person name="Bonometti L."/>
            <person name="Westerberg I."/>
            <person name="Brannstrom I.O."/>
            <person name="Guillou S."/>
            <person name="Cros-Aarteil S."/>
            <person name="Calhoun S."/>
            <person name="Haridas S."/>
            <person name="Kuo A."/>
            <person name="Mondo S."/>
            <person name="Pangilinan J."/>
            <person name="Riley R."/>
            <person name="Labutti K."/>
            <person name="Andreopoulos B."/>
            <person name="Lipzen A."/>
            <person name="Chen C."/>
            <person name="Yanf M."/>
            <person name="Daum C."/>
            <person name="Ng V."/>
            <person name="Clum A."/>
            <person name="Steindorff A."/>
            <person name="Ohm R."/>
            <person name="Martin F."/>
            <person name="Silar P."/>
            <person name="Natvig D."/>
            <person name="Lalanne C."/>
            <person name="Gautier V."/>
            <person name="Ament-Velasquez S.L."/>
            <person name="Kruys A."/>
            <person name="Hutchinson M.I."/>
            <person name="Powell A.J."/>
            <person name="Barry K."/>
            <person name="Miller A.N."/>
            <person name="Grigoriev I.V."/>
            <person name="Debuchy R."/>
            <person name="Gladieux P."/>
            <person name="Thoren M.H."/>
            <person name="Johannesson H."/>
        </authorList>
    </citation>
    <scope>NUCLEOTIDE SEQUENCE</scope>
    <source>
        <strain evidence="3">CBS 540.89</strain>
    </source>
</reference>
<feature type="compositionally biased region" description="Low complexity" evidence="1">
    <location>
        <begin position="60"/>
        <end position="77"/>
    </location>
</feature>
<keyword evidence="2" id="KW-0812">Transmembrane</keyword>
<dbReference type="EMBL" id="JAUKTV010000001">
    <property type="protein sequence ID" value="KAK0748695.1"/>
    <property type="molecule type" value="Genomic_DNA"/>
</dbReference>
<evidence type="ECO:0000256" key="2">
    <source>
        <dbReference type="SAM" id="Phobius"/>
    </source>
</evidence>
<name>A0AA40K7E6_9PEZI</name>
<gene>
    <name evidence="3" type="ORF">B0T21DRAFT_357085</name>
</gene>